<sequence length="239" mass="26063">MVSFRHGSASLVAESFGEGERTYVLLHGIGMGRSVFVDLASRLSGRVIGIDLAGFGEAPEPEALLSMPAHADLVAAFLGAHDIRDAVIIGHSMGCQVAMEMAVRAPDRVGALVLAGPTVDASARTLPQQAWRMLRDVLRERSVVIWRGLREYVRGGPHVFGKIRAMLDHRPEDLGPRIHVPALVVRGSDDEVVPEQWARRLTATMEHGAYAEIHGFRHETMIFDAVPVVALIDELVDNL</sequence>
<gene>
    <name evidence="2" type="ORF">MAE01_16440</name>
</gene>
<dbReference type="Proteomes" id="UP000321225">
    <property type="component" value="Unassembled WGS sequence"/>
</dbReference>
<dbReference type="Pfam" id="PF00561">
    <property type="entry name" value="Abhydrolase_1"/>
    <property type="match status" value="1"/>
</dbReference>
<dbReference type="InterPro" id="IPR050471">
    <property type="entry name" value="AB_hydrolase"/>
</dbReference>
<protein>
    <submittedName>
        <fullName evidence="2">Dihydrolipoamide acetyltransferase</fullName>
    </submittedName>
</protein>
<dbReference type="PANTHER" id="PTHR43433:SF1">
    <property type="entry name" value="BLL5160 PROTEIN"/>
    <property type="match status" value="1"/>
</dbReference>
<dbReference type="PANTHER" id="PTHR43433">
    <property type="entry name" value="HYDROLASE, ALPHA/BETA FOLD FAMILY PROTEIN"/>
    <property type="match status" value="1"/>
</dbReference>
<dbReference type="Gene3D" id="3.40.50.1820">
    <property type="entry name" value="alpha/beta hydrolase"/>
    <property type="match status" value="1"/>
</dbReference>
<evidence type="ECO:0000313" key="2">
    <source>
        <dbReference type="EMBL" id="GEK86468.1"/>
    </source>
</evidence>
<name>A0A511AE79_9MICO</name>
<organism evidence="2 3">
    <name type="scientific">Microbacterium aerolatum</name>
    <dbReference type="NCBI Taxonomy" id="153731"/>
    <lineage>
        <taxon>Bacteria</taxon>
        <taxon>Bacillati</taxon>
        <taxon>Actinomycetota</taxon>
        <taxon>Actinomycetes</taxon>
        <taxon>Micrococcales</taxon>
        <taxon>Microbacteriaceae</taxon>
        <taxon>Microbacterium</taxon>
    </lineage>
</organism>
<keyword evidence="2" id="KW-0808">Transferase</keyword>
<dbReference type="AlphaFoldDB" id="A0A511AE79"/>
<evidence type="ECO:0000313" key="3">
    <source>
        <dbReference type="Proteomes" id="UP000321225"/>
    </source>
</evidence>
<dbReference type="EMBL" id="BJUW01000006">
    <property type="protein sequence ID" value="GEK86468.1"/>
    <property type="molecule type" value="Genomic_DNA"/>
</dbReference>
<dbReference type="SUPFAM" id="SSF53474">
    <property type="entry name" value="alpha/beta-Hydrolases"/>
    <property type="match status" value="1"/>
</dbReference>
<reference evidence="2 3" key="1">
    <citation type="submission" date="2019-07" db="EMBL/GenBank/DDBJ databases">
        <title>Whole genome shotgun sequence of Microbacterium aerolatum NBRC 103071.</title>
        <authorList>
            <person name="Hosoyama A."/>
            <person name="Uohara A."/>
            <person name="Ohji S."/>
            <person name="Ichikawa N."/>
        </authorList>
    </citation>
    <scope>NUCLEOTIDE SEQUENCE [LARGE SCALE GENOMIC DNA]</scope>
    <source>
        <strain evidence="2 3">NBRC 103071</strain>
    </source>
</reference>
<comment type="caution">
    <text evidence="2">The sequence shown here is derived from an EMBL/GenBank/DDBJ whole genome shotgun (WGS) entry which is preliminary data.</text>
</comment>
<feature type="domain" description="AB hydrolase-1" evidence="1">
    <location>
        <begin position="24"/>
        <end position="134"/>
    </location>
</feature>
<accession>A0A511AE79</accession>
<dbReference type="PRINTS" id="PR00111">
    <property type="entry name" value="ABHYDROLASE"/>
</dbReference>
<proteinExistence type="predicted"/>
<dbReference type="InterPro" id="IPR000073">
    <property type="entry name" value="AB_hydrolase_1"/>
</dbReference>
<evidence type="ECO:0000259" key="1">
    <source>
        <dbReference type="Pfam" id="PF00561"/>
    </source>
</evidence>
<keyword evidence="3" id="KW-1185">Reference proteome</keyword>
<dbReference type="InterPro" id="IPR029058">
    <property type="entry name" value="AB_hydrolase_fold"/>
</dbReference>
<dbReference type="OrthoDB" id="9769541at2"/>
<dbReference type="GO" id="GO:0016740">
    <property type="term" value="F:transferase activity"/>
    <property type="evidence" value="ECO:0007669"/>
    <property type="project" value="UniProtKB-KW"/>
</dbReference>